<dbReference type="InterPro" id="IPR028994">
    <property type="entry name" value="Integrin_alpha_N"/>
</dbReference>
<gene>
    <name evidence="4" type="ORF">FRZ67_18375</name>
</gene>
<name>A0A5B8VCH4_9BACT</name>
<accession>A0A5B8VCH4</accession>
<dbReference type="SUPFAM" id="SSF117281">
    <property type="entry name" value="Kelch motif"/>
    <property type="match status" value="1"/>
</dbReference>
<dbReference type="SUPFAM" id="SSF81296">
    <property type="entry name" value="E set domains"/>
    <property type="match status" value="1"/>
</dbReference>
<dbReference type="InterPro" id="IPR003961">
    <property type="entry name" value="FN3_dom"/>
</dbReference>
<dbReference type="Pfam" id="PF00041">
    <property type="entry name" value="fn3"/>
    <property type="match status" value="1"/>
</dbReference>
<dbReference type="InterPro" id="IPR013517">
    <property type="entry name" value="FG-GAP"/>
</dbReference>
<dbReference type="CDD" id="cd00063">
    <property type="entry name" value="FN3"/>
    <property type="match status" value="1"/>
</dbReference>
<sequence length="966" mass="103467">MKKYLVVITAVLFNVVTIHAQPNTWTRKADFGGTGRQYAVGFSIGSKGYIGTGYPDVGESTKDFWEYDPATNAWTQKADFGGGFRDRAVGFSIGSKGYIGMGYFYNGGPVYYKDFWEYDTVTNSWARKADFAGTARDFAVGFSIGSKGYIGLGEDETTNDLKDFWEYDPLLNSWMKKTDFGGSGRYGAVGFSISSKGYIGTGLSVLSLLKDFWEYDPAANTWTRKADVAGGGRDFAVGFGIGNKGYIGAGSSNNPNFWEEYDPTINTWTRKADFPGTGKISSTGFSINNKGFIGTGSYTKDFWEYTPDDNIPGIPSITSFSPTSGHISSTVTINGTNFSTNPLENIVYFGAVRAVVASATATKLKVYVPVGTTYEPISVTTNGLTAYSAKPFVVTFEGGNDAFTQNSFIPKKDFPLGYNPCGSYIGDFDGDGRTDMVTGDFNSSVISVLRNTSHTGSVSFAQKKNFIAGNGNRSCTAGDLDGDGKLDIVTSNISANTISVLRNTSTAGNISFALKIDFATGNSPGYAVVRDLDGDGKPEIIITNFVSATFSVFRNTSSVGNISFDTRKDFATALGNFNCAISDLDGDGKPDVVVGTEAPSNIFSVFRNTSTPGNISFAARLDYTTYAERKGVAIGDLDSDGKPDLAISNFNNPDHSLSIFRNTSSNGVISFASKIDYPSGGIGSDVSIINDLNGDGKPDIILNNYWVSNISVFKNIGSVGVISFAPKVDYSTGTGPRFLNAVDIDGDGKPDIVLDNLFSETISVLESLIGDNGCTPPSDLKVTNITDSSAKLTWTLPDTAATTFEIRYRVAGDSAWIYKRKEGTQNAITLHGLSPNTTYQWQIRSNCGGQISEGIHGPGFTTASSFVSSSTNMSDALSAGNFSISISPNPVTGNVLNLYISNATATNFQLSITDMQGRILISQNLFLGSSSLNRAIDLAGLPKGIYILNVINNKNERQQIKFVKAN</sequence>
<dbReference type="SUPFAM" id="SSF69318">
    <property type="entry name" value="Integrin alpha N-terminal domain"/>
    <property type="match status" value="1"/>
</dbReference>
<dbReference type="PANTHER" id="PTHR46580">
    <property type="entry name" value="SENSOR KINASE-RELATED"/>
    <property type="match status" value="1"/>
</dbReference>
<organism evidence="4 5">
    <name type="scientific">Panacibacter ginsenosidivorans</name>
    <dbReference type="NCBI Taxonomy" id="1813871"/>
    <lineage>
        <taxon>Bacteria</taxon>
        <taxon>Pseudomonadati</taxon>
        <taxon>Bacteroidota</taxon>
        <taxon>Chitinophagia</taxon>
        <taxon>Chitinophagales</taxon>
        <taxon>Chitinophagaceae</taxon>
        <taxon>Panacibacter</taxon>
    </lineage>
</organism>
<dbReference type="Gene3D" id="2.60.40.10">
    <property type="entry name" value="Immunoglobulins"/>
    <property type="match status" value="2"/>
</dbReference>
<evidence type="ECO:0000256" key="2">
    <source>
        <dbReference type="SAM" id="SignalP"/>
    </source>
</evidence>
<evidence type="ECO:0000259" key="3">
    <source>
        <dbReference type="PROSITE" id="PS50853"/>
    </source>
</evidence>
<evidence type="ECO:0000313" key="5">
    <source>
        <dbReference type="Proteomes" id="UP000321533"/>
    </source>
</evidence>
<dbReference type="Pfam" id="PF13517">
    <property type="entry name" value="FG-GAP_3"/>
    <property type="match status" value="3"/>
</dbReference>
<feature type="chain" id="PRO_5022816854" evidence="2">
    <location>
        <begin position="21"/>
        <end position="966"/>
    </location>
</feature>
<dbReference type="InterPro" id="IPR014756">
    <property type="entry name" value="Ig_E-set"/>
</dbReference>
<feature type="domain" description="Fibronectin type-III" evidence="3">
    <location>
        <begin position="776"/>
        <end position="865"/>
    </location>
</feature>
<dbReference type="NCBIfam" id="TIGR04183">
    <property type="entry name" value="Por_Secre_tail"/>
    <property type="match status" value="1"/>
</dbReference>
<proteinExistence type="predicted"/>
<dbReference type="InterPro" id="IPR015915">
    <property type="entry name" value="Kelch-typ_b-propeller"/>
</dbReference>
<dbReference type="Gene3D" id="2.120.10.80">
    <property type="entry name" value="Kelch-type beta propeller"/>
    <property type="match status" value="2"/>
</dbReference>
<dbReference type="Pfam" id="PF01833">
    <property type="entry name" value="TIG"/>
    <property type="match status" value="1"/>
</dbReference>
<evidence type="ECO:0000313" key="4">
    <source>
        <dbReference type="EMBL" id="QEC69180.1"/>
    </source>
</evidence>
<dbReference type="Pfam" id="PF18962">
    <property type="entry name" value="Por_Secre_tail"/>
    <property type="match status" value="1"/>
</dbReference>
<dbReference type="RefSeq" id="WP_147191969.1">
    <property type="nucleotide sequence ID" value="NZ_CP042435.1"/>
</dbReference>
<dbReference type="EMBL" id="CP042435">
    <property type="protein sequence ID" value="QEC69180.1"/>
    <property type="molecule type" value="Genomic_DNA"/>
</dbReference>
<dbReference type="Proteomes" id="UP000321533">
    <property type="component" value="Chromosome"/>
</dbReference>
<dbReference type="OrthoDB" id="103335at2"/>
<dbReference type="KEGG" id="pgin:FRZ67_18375"/>
<dbReference type="SMART" id="SM00060">
    <property type="entry name" value="FN3"/>
    <property type="match status" value="1"/>
</dbReference>
<keyword evidence="5" id="KW-1185">Reference proteome</keyword>
<reference evidence="4 5" key="1">
    <citation type="journal article" date="2016" name="Int. J. Syst. Evol. Microbiol.">
        <title>Panacibacter ginsenosidivorans gen. nov., sp. nov., with ginsenoside converting activity isolated from soil of a ginseng field.</title>
        <authorList>
            <person name="Siddiqi M.Z."/>
            <person name="Muhammad Shafi S."/>
            <person name="Choi K.D."/>
            <person name="Im W.T."/>
        </authorList>
    </citation>
    <scope>NUCLEOTIDE SEQUENCE [LARGE SCALE GENOMIC DNA]</scope>
    <source>
        <strain evidence="4 5">Gsoil1550</strain>
    </source>
</reference>
<evidence type="ECO:0000256" key="1">
    <source>
        <dbReference type="ARBA" id="ARBA00022729"/>
    </source>
</evidence>
<dbReference type="InterPro" id="IPR002909">
    <property type="entry name" value="IPT_dom"/>
</dbReference>
<dbReference type="InterPro" id="IPR013783">
    <property type="entry name" value="Ig-like_fold"/>
</dbReference>
<dbReference type="PROSITE" id="PS50853">
    <property type="entry name" value="FN3"/>
    <property type="match status" value="1"/>
</dbReference>
<dbReference type="SUPFAM" id="SSF49265">
    <property type="entry name" value="Fibronectin type III"/>
    <property type="match status" value="1"/>
</dbReference>
<protein>
    <submittedName>
        <fullName evidence="4">T9SS type A sorting domain-containing protein</fullName>
    </submittedName>
</protein>
<feature type="signal peptide" evidence="2">
    <location>
        <begin position="1"/>
        <end position="20"/>
    </location>
</feature>
<keyword evidence="1 2" id="KW-0732">Signal</keyword>
<dbReference type="AlphaFoldDB" id="A0A5B8VCH4"/>
<dbReference type="CDD" id="cd00603">
    <property type="entry name" value="IPT_PCSR"/>
    <property type="match status" value="1"/>
</dbReference>
<dbReference type="Gene3D" id="2.130.10.130">
    <property type="entry name" value="Integrin alpha, N-terminal"/>
    <property type="match status" value="2"/>
</dbReference>
<dbReference type="InterPro" id="IPR026444">
    <property type="entry name" value="Secre_tail"/>
</dbReference>
<dbReference type="InterPro" id="IPR036116">
    <property type="entry name" value="FN3_sf"/>
</dbReference>